<proteinExistence type="predicted"/>
<reference evidence="1 2" key="1">
    <citation type="journal article" date="2017" name="Gigascience">
        <title>Draft genome of the honey bee ectoparasitic mite, Tropilaelaps mercedesae, is shaped by the parasitic life history.</title>
        <authorList>
            <person name="Dong X."/>
            <person name="Armstrong S.D."/>
            <person name="Xia D."/>
            <person name="Makepeace B.L."/>
            <person name="Darby A.C."/>
            <person name="Kadowaki T."/>
        </authorList>
    </citation>
    <scope>NUCLEOTIDE SEQUENCE [LARGE SCALE GENOMIC DNA]</scope>
    <source>
        <strain evidence="1">Wuxi-XJTLU</strain>
    </source>
</reference>
<dbReference type="EMBL" id="MNPL01002453">
    <property type="protein sequence ID" value="OQR78260.1"/>
    <property type="molecule type" value="Genomic_DNA"/>
</dbReference>
<dbReference type="Proteomes" id="UP000192247">
    <property type="component" value="Unassembled WGS sequence"/>
</dbReference>
<dbReference type="InParanoid" id="A0A1V9XXR4"/>
<organism evidence="1 2">
    <name type="scientific">Tropilaelaps mercedesae</name>
    <dbReference type="NCBI Taxonomy" id="418985"/>
    <lineage>
        <taxon>Eukaryota</taxon>
        <taxon>Metazoa</taxon>
        <taxon>Ecdysozoa</taxon>
        <taxon>Arthropoda</taxon>
        <taxon>Chelicerata</taxon>
        <taxon>Arachnida</taxon>
        <taxon>Acari</taxon>
        <taxon>Parasitiformes</taxon>
        <taxon>Mesostigmata</taxon>
        <taxon>Gamasina</taxon>
        <taxon>Dermanyssoidea</taxon>
        <taxon>Laelapidae</taxon>
        <taxon>Tropilaelaps</taxon>
    </lineage>
</organism>
<sequence>MTPLTCCSLFIKILRAKNMETRNEWIEAIVDLRNAIAEQDEDGYARLWANM</sequence>
<dbReference type="AlphaFoldDB" id="A0A1V9XXR4"/>
<accession>A0A1V9XXR4</accession>
<name>A0A1V9XXR4_9ACAR</name>
<keyword evidence="2" id="KW-1185">Reference proteome</keyword>
<comment type="caution">
    <text evidence="1">The sequence shown here is derived from an EMBL/GenBank/DDBJ whole genome shotgun (WGS) entry which is preliminary data.</text>
</comment>
<protein>
    <submittedName>
        <fullName evidence="1">Uncharacterized protein</fullName>
    </submittedName>
</protein>
<evidence type="ECO:0000313" key="1">
    <source>
        <dbReference type="EMBL" id="OQR78260.1"/>
    </source>
</evidence>
<evidence type="ECO:0000313" key="2">
    <source>
        <dbReference type="Proteomes" id="UP000192247"/>
    </source>
</evidence>
<gene>
    <name evidence="1" type="ORF">BIW11_02766</name>
</gene>